<proteinExistence type="inferred from homology"/>
<dbReference type="BioCyc" id="HAUR316274:GHYA-2092-MONOMER"/>
<dbReference type="Gene3D" id="3.40.50.1980">
    <property type="entry name" value="Nitrogenase molybdenum iron protein domain"/>
    <property type="match status" value="2"/>
</dbReference>
<dbReference type="GO" id="GO:0007155">
    <property type="term" value="P:cell adhesion"/>
    <property type="evidence" value="ECO:0007669"/>
    <property type="project" value="InterPro"/>
</dbReference>
<accession>A9AW55</accession>
<comment type="subcellular location">
    <subcellularLocation>
        <location evidence="1">Cell envelope</location>
    </subcellularLocation>
</comment>
<keyword evidence="2 5" id="KW-0813">Transport</keyword>
<evidence type="ECO:0000256" key="1">
    <source>
        <dbReference type="ARBA" id="ARBA00004196"/>
    </source>
</evidence>
<comment type="similarity">
    <text evidence="5">Belongs to the bacterial solute-binding protein 9 family.</text>
</comment>
<evidence type="ECO:0000256" key="2">
    <source>
        <dbReference type="ARBA" id="ARBA00022448"/>
    </source>
</evidence>
<dbReference type="SUPFAM" id="SSF53807">
    <property type="entry name" value="Helical backbone' metal receptor"/>
    <property type="match status" value="1"/>
</dbReference>
<dbReference type="PANTHER" id="PTHR42953:SF1">
    <property type="entry name" value="METAL-BINDING PROTEIN HI_0362-RELATED"/>
    <property type="match status" value="1"/>
</dbReference>
<dbReference type="InterPro" id="IPR006128">
    <property type="entry name" value="Lipoprotein_PsaA-like"/>
</dbReference>
<sequence length="325" mass="35032">MTWLKRGFLVIISLLCMACGQSTATIVPPPMDTNTSNKPVIIATTTQIEDILSVIGGDRISVVGLVPRNGDPHEFEPTPADVQRVATAQAVFMNGAGFEGWIDELIRNAGGQRPVVDLSVGIPLGTIASGFAESGETDPHIWMNPQHMLIMVDTMVTNLIQLDPAGATTFNANATAYKQELIALDAYAEKELAAIPANRRKLVTAHDAMGYFAARYNFDIVGAVIPSATTEAAETSAQDLATLIDAIKAAGVPVIFAEVSNNPKFIEQVAREAHVRVDTLYVDSLGEKGSDAGTYLDFFRTDVQKIVQALKFVLTCKKLFKPLNR</sequence>
<feature type="signal peptide" evidence="6">
    <location>
        <begin position="1"/>
        <end position="24"/>
    </location>
</feature>
<dbReference type="PRINTS" id="PR00691">
    <property type="entry name" value="ADHESINB"/>
</dbReference>
<dbReference type="Pfam" id="PF01297">
    <property type="entry name" value="ZnuA"/>
    <property type="match status" value="1"/>
</dbReference>
<keyword evidence="8" id="KW-1185">Reference proteome</keyword>
<dbReference type="Proteomes" id="UP000000787">
    <property type="component" value="Chromosome"/>
</dbReference>
<dbReference type="GO" id="GO:0030001">
    <property type="term" value="P:metal ion transport"/>
    <property type="evidence" value="ECO:0007669"/>
    <property type="project" value="InterPro"/>
</dbReference>
<organism evidence="7 8">
    <name type="scientific">Herpetosiphon aurantiacus (strain ATCC 23779 / DSM 785 / 114-95)</name>
    <dbReference type="NCBI Taxonomy" id="316274"/>
    <lineage>
        <taxon>Bacteria</taxon>
        <taxon>Bacillati</taxon>
        <taxon>Chloroflexota</taxon>
        <taxon>Chloroflexia</taxon>
        <taxon>Herpetosiphonales</taxon>
        <taxon>Herpetosiphonaceae</taxon>
        <taxon>Herpetosiphon</taxon>
    </lineage>
</organism>
<dbReference type="GO" id="GO:0046872">
    <property type="term" value="F:metal ion binding"/>
    <property type="evidence" value="ECO:0007669"/>
    <property type="project" value="UniProtKB-KW"/>
</dbReference>
<dbReference type="InterPro" id="IPR050492">
    <property type="entry name" value="Bact_metal-bind_prot9"/>
</dbReference>
<reference evidence="7 8" key="1">
    <citation type="journal article" date="2011" name="Stand. Genomic Sci.">
        <title>Complete genome sequence of the filamentous gliding predatory bacterium Herpetosiphon aurantiacus type strain (114-95(T)).</title>
        <authorList>
            <person name="Kiss H."/>
            <person name="Nett M."/>
            <person name="Domin N."/>
            <person name="Martin K."/>
            <person name="Maresca J.A."/>
            <person name="Copeland A."/>
            <person name="Lapidus A."/>
            <person name="Lucas S."/>
            <person name="Berry K.W."/>
            <person name="Glavina Del Rio T."/>
            <person name="Dalin E."/>
            <person name="Tice H."/>
            <person name="Pitluck S."/>
            <person name="Richardson P."/>
            <person name="Bruce D."/>
            <person name="Goodwin L."/>
            <person name="Han C."/>
            <person name="Detter J.C."/>
            <person name="Schmutz J."/>
            <person name="Brettin T."/>
            <person name="Land M."/>
            <person name="Hauser L."/>
            <person name="Kyrpides N.C."/>
            <person name="Ivanova N."/>
            <person name="Goker M."/>
            <person name="Woyke T."/>
            <person name="Klenk H.P."/>
            <person name="Bryant D.A."/>
        </authorList>
    </citation>
    <scope>NUCLEOTIDE SEQUENCE [LARGE SCALE GENOMIC DNA]</scope>
    <source>
        <strain evidence="8">ATCC 23779 / DSM 785 / 114-95</strain>
    </source>
</reference>
<evidence type="ECO:0000256" key="4">
    <source>
        <dbReference type="ARBA" id="ARBA00022729"/>
    </source>
</evidence>
<dbReference type="KEGG" id="hau:Haur_2064"/>
<evidence type="ECO:0000256" key="6">
    <source>
        <dbReference type="SAM" id="SignalP"/>
    </source>
</evidence>
<dbReference type="PRINTS" id="PR00690">
    <property type="entry name" value="ADHESNFAMILY"/>
</dbReference>
<evidence type="ECO:0000313" key="7">
    <source>
        <dbReference type="EMBL" id="ABX04705.1"/>
    </source>
</evidence>
<dbReference type="HOGENOM" id="CLU_016838_1_1_0"/>
<keyword evidence="4 6" id="KW-0732">Signal</keyword>
<name>A9AW55_HERA2</name>
<dbReference type="AlphaFoldDB" id="A9AW55"/>
<dbReference type="EMBL" id="CP000875">
    <property type="protein sequence ID" value="ABX04705.1"/>
    <property type="molecule type" value="Genomic_DNA"/>
</dbReference>
<gene>
    <name evidence="7" type="ordered locus">Haur_2064</name>
</gene>
<dbReference type="PANTHER" id="PTHR42953">
    <property type="entry name" value="HIGH-AFFINITY ZINC UPTAKE SYSTEM PROTEIN ZNUA-RELATED"/>
    <property type="match status" value="1"/>
</dbReference>
<protein>
    <submittedName>
        <fullName evidence="7">Periplasmic solute binding protein</fullName>
    </submittedName>
</protein>
<dbReference type="InterPro" id="IPR006129">
    <property type="entry name" value="AdhesinB"/>
</dbReference>
<evidence type="ECO:0000313" key="8">
    <source>
        <dbReference type="Proteomes" id="UP000000787"/>
    </source>
</evidence>
<evidence type="ECO:0000256" key="5">
    <source>
        <dbReference type="RuleBase" id="RU003512"/>
    </source>
</evidence>
<dbReference type="FunCoup" id="A9AW55">
    <property type="interactions" value="120"/>
</dbReference>
<dbReference type="InParanoid" id="A9AW55"/>
<dbReference type="GO" id="GO:0030313">
    <property type="term" value="C:cell envelope"/>
    <property type="evidence" value="ECO:0007669"/>
    <property type="project" value="UniProtKB-SubCell"/>
</dbReference>
<dbReference type="eggNOG" id="COG0803">
    <property type="taxonomic scope" value="Bacteria"/>
</dbReference>
<feature type="chain" id="PRO_5002734369" evidence="6">
    <location>
        <begin position="25"/>
        <end position="325"/>
    </location>
</feature>
<dbReference type="InterPro" id="IPR006127">
    <property type="entry name" value="ZnuA-like"/>
</dbReference>
<evidence type="ECO:0000256" key="3">
    <source>
        <dbReference type="ARBA" id="ARBA00022723"/>
    </source>
</evidence>
<dbReference type="STRING" id="316274.Haur_2064"/>
<keyword evidence="3" id="KW-0479">Metal-binding</keyword>